<dbReference type="RefSeq" id="XP_027609267.1">
    <property type="nucleotide sequence ID" value="XM_027753466.1"/>
</dbReference>
<gene>
    <name evidence="3" type="ORF">SCP_0112390</name>
</gene>
<dbReference type="GeneID" id="38775271"/>
<feature type="region of interest" description="Disordered" evidence="1">
    <location>
        <begin position="35"/>
        <end position="54"/>
    </location>
</feature>
<comment type="caution">
    <text evidence="3">The sequence shown here is derived from an EMBL/GenBank/DDBJ whole genome shotgun (WGS) entry which is preliminary data.</text>
</comment>
<evidence type="ECO:0000256" key="1">
    <source>
        <dbReference type="SAM" id="MobiDB-lite"/>
    </source>
</evidence>
<dbReference type="AlphaFoldDB" id="A0A401G863"/>
<dbReference type="Proteomes" id="UP000287166">
    <property type="component" value="Unassembled WGS sequence"/>
</dbReference>
<reference evidence="3 4" key="1">
    <citation type="journal article" date="2018" name="Sci. Rep.">
        <title>Genome sequence of the cauliflower mushroom Sparassis crispa (Hanabiratake) and its association with beneficial usage.</title>
        <authorList>
            <person name="Kiyama R."/>
            <person name="Furutani Y."/>
            <person name="Kawaguchi K."/>
            <person name="Nakanishi T."/>
        </authorList>
    </citation>
    <scope>NUCLEOTIDE SEQUENCE [LARGE SCALE GENOMIC DNA]</scope>
</reference>
<dbReference type="STRING" id="139825.A0A401G863"/>
<evidence type="ECO:0000313" key="4">
    <source>
        <dbReference type="Proteomes" id="UP000287166"/>
    </source>
</evidence>
<keyword evidence="4" id="KW-1185">Reference proteome</keyword>
<dbReference type="Gene3D" id="1.10.340.70">
    <property type="match status" value="1"/>
</dbReference>
<feature type="domain" description="Integrase zinc-binding" evidence="2">
    <location>
        <begin position="157"/>
        <end position="216"/>
    </location>
</feature>
<evidence type="ECO:0000259" key="2">
    <source>
        <dbReference type="Pfam" id="PF17921"/>
    </source>
</evidence>
<dbReference type="EMBL" id="BFAD01000001">
    <property type="protein sequence ID" value="GBE78354.1"/>
    <property type="molecule type" value="Genomic_DNA"/>
</dbReference>
<evidence type="ECO:0000313" key="3">
    <source>
        <dbReference type="EMBL" id="GBE78354.1"/>
    </source>
</evidence>
<organism evidence="3 4">
    <name type="scientific">Sparassis crispa</name>
    <dbReference type="NCBI Taxonomy" id="139825"/>
    <lineage>
        <taxon>Eukaryota</taxon>
        <taxon>Fungi</taxon>
        <taxon>Dikarya</taxon>
        <taxon>Basidiomycota</taxon>
        <taxon>Agaricomycotina</taxon>
        <taxon>Agaricomycetes</taxon>
        <taxon>Polyporales</taxon>
        <taxon>Sparassidaceae</taxon>
        <taxon>Sparassis</taxon>
    </lineage>
</organism>
<dbReference type="Pfam" id="PF17921">
    <property type="entry name" value="Integrase_H2C2"/>
    <property type="match status" value="1"/>
</dbReference>
<feature type="compositionally biased region" description="Basic and acidic residues" evidence="1">
    <location>
        <begin position="35"/>
        <end position="44"/>
    </location>
</feature>
<protein>
    <recommendedName>
        <fullName evidence="2">Integrase zinc-binding domain-containing protein</fullName>
    </recommendedName>
</protein>
<sequence>MASSTRAIWEWSEVLEGLPPAWDWDTMGIPDDRDTSLRTGDFDHQSPGSYSESSHLKLKLAVANATLTTPQSDERPPLSSTPSSKGEYIGSAKLLISLSQQFKERFMNGYTKDPFFRDKWKKAGSLNVSPFDGQCFFRDEESLLFFHSEDNVARLCIPRAETAGIIAWAHDSPFEAAHKGPHKLALRLSSKFYWPRLRAEVMSYVSSCDVCQKVKHDT</sequence>
<accession>A0A401G863</accession>
<dbReference type="InterPro" id="IPR041588">
    <property type="entry name" value="Integrase_H2C2"/>
</dbReference>
<proteinExistence type="predicted"/>
<dbReference type="OrthoDB" id="3245961at2759"/>
<dbReference type="InParanoid" id="A0A401G863"/>
<name>A0A401G863_9APHY</name>